<accession>A0ABV5RSX3</accession>
<dbReference type="EMBL" id="JBHMBW010000002">
    <property type="protein sequence ID" value="MFB9621678.1"/>
    <property type="molecule type" value="Genomic_DNA"/>
</dbReference>
<dbReference type="RefSeq" id="WP_344992398.1">
    <property type="nucleotide sequence ID" value="NZ_BAAAXV010000005.1"/>
</dbReference>
<dbReference type="Proteomes" id="UP001589532">
    <property type="component" value="Unassembled WGS sequence"/>
</dbReference>
<proteinExistence type="predicted"/>
<sequence length="142" mass="15904">MPNLKSVMAGLAFSTLLTGGVVGLGATSADAFTGTILSDDDDNDRIFFDNDDDDDDDDNNFAEFLPFFANNGFNNGNNGFFGGRRCGRGGGGGGWKSNRRHVCVTVFNDNQNFNFDHKRDKRREFENDHREVKFKKKHHDED</sequence>
<organism evidence="1 2">
    <name type="scientific">Nonomuraea helvata</name>
    <dbReference type="NCBI Taxonomy" id="37484"/>
    <lineage>
        <taxon>Bacteria</taxon>
        <taxon>Bacillati</taxon>
        <taxon>Actinomycetota</taxon>
        <taxon>Actinomycetes</taxon>
        <taxon>Streptosporangiales</taxon>
        <taxon>Streptosporangiaceae</taxon>
        <taxon>Nonomuraea</taxon>
    </lineage>
</organism>
<comment type="caution">
    <text evidence="1">The sequence shown here is derived from an EMBL/GenBank/DDBJ whole genome shotgun (WGS) entry which is preliminary data.</text>
</comment>
<keyword evidence="2" id="KW-1185">Reference proteome</keyword>
<reference evidence="1 2" key="1">
    <citation type="submission" date="2024-09" db="EMBL/GenBank/DDBJ databases">
        <authorList>
            <person name="Sun Q."/>
            <person name="Mori K."/>
        </authorList>
    </citation>
    <scope>NUCLEOTIDE SEQUENCE [LARGE SCALE GENOMIC DNA]</scope>
    <source>
        <strain evidence="1 2">JCM 3143</strain>
    </source>
</reference>
<protein>
    <submittedName>
        <fullName evidence="1">Uncharacterized protein</fullName>
    </submittedName>
</protein>
<evidence type="ECO:0000313" key="2">
    <source>
        <dbReference type="Proteomes" id="UP001589532"/>
    </source>
</evidence>
<name>A0ABV5RSX3_9ACTN</name>
<evidence type="ECO:0000313" key="1">
    <source>
        <dbReference type="EMBL" id="MFB9621678.1"/>
    </source>
</evidence>
<gene>
    <name evidence="1" type="ORF">ACFFSA_01160</name>
</gene>